<dbReference type="Proteomes" id="UP000292665">
    <property type="component" value="Unassembled WGS sequence"/>
</dbReference>
<evidence type="ECO:0000313" key="1">
    <source>
        <dbReference type="EMBL" id="RYS82503.1"/>
    </source>
</evidence>
<comment type="caution">
    <text evidence="1">The sequence shown here is derived from an EMBL/GenBank/DDBJ whole genome shotgun (WGS) entry which is preliminary data.</text>
</comment>
<protein>
    <submittedName>
        <fullName evidence="1">Uncharacterized protein</fullName>
    </submittedName>
</protein>
<reference evidence="1 2" key="1">
    <citation type="journal article" date="2019" name="Science, e1252229">
        <title>Invertible promoters mediate bacterial phase variation, antibiotic resistance, and host adaptation in the gut.</title>
        <authorList>
            <person name="Jiang X."/>
            <person name="Hall A.B."/>
            <person name="Arthur T.D."/>
            <person name="Plichta D.R."/>
            <person name="Covington C.T."/>
            <person name="Poyet M."/>
            <person name="Crothers J."/>
            <person name="Moses P.L."/>
            <person name="Tolonen A.C."/>
            <person name="Vlamakis H."/>
            <person name="Alm E.J."/>
            <person name="Xavier R.J."/>
        </authorList>
    </citation>
    <scope>NUCLEOTIDE SEQUENCE [LARGE SCALE GENOMIC DNA]</scope>
    <source>
        <strain evidence="2">aa_0143</strain>
    </source>
</reference>
<name>A0A414TZZ3_9FIRM</name>
<proteinExistence type="predicted"/>
<dbReference type="EMBL" id="RCYR01000001">
    <property type="protein sequence ID" value="RYS82503.1"/>
    <property type="molecule type" value="Genomic_DNA"/>
</dbReference>
<sequence length="119" mass="12375">MDVEPVKLAATASAAEASFAGAGVQRAASPLWRGAGAAAHCWGQGATPIGRVQGGSACAECRGGEPLLRCPEVENLGPGKVDACVNLYWVLPDADFRRICGFAALPRPRNIFAGRREIV</sequence>
<gene>
    <name evidence="1" type="ORF">EAI93_02085</name>
</gene>
<evidence type="ECO:0000313" key="2">
    <source>
        <dbReference type="Proteomes" id="UP000292665"/>
    </source>
</evidence>
<dbReference type="AlphaFoldDB" id="A0A414TZZ3"/>
<accession>A0A414TZZ3</accession>
<organism evidence="1 2">
    <name type="scientific">[Ruminococcus] torques</name>
    <dbReference type="NCBI Taxonomy" id="33039"/>
    <lineage>
        <taxon>Bacteria</taxon>
        <taxon>Bacillati</taxon>
        <taxon>Bacillota</taxon>
        <taxon>Clostridia</taxon>
        <taxon>Lachnospirales</taxon>
        <taxon>Lachnospiraceae</taxon>
        <taxon>Mediterraneibacter</taxon>
    </lineage>
</organism>